<evidence type="ECO:0000256" key="1">
    <source>
        <dbReference type="ARBA" id="ARBA00004141"/>
    </source>
</evidence>
<name>A0A291LZW7_9RHOB</name>
<evidence type="ECO:0000256" key="3">
    <source>
        <dbReference type="ARBA" id="ARBA00022989"/>
    </source>
</evidence>
<comment type="subcellular location">
    <subcellularLocation>
        <location evidence="1">Membrane</location>
        <topology evidence="1">Multi-pass membrane protein</topology>
    </subcellularLocation>
</comment>
<feature type="transmembrane region" description="Helical" evidence="5">
    <location>
        <begin position="39"/>
        <end position="57"/>
    </location>
</feature>
<dbReference type="InterPro" id="IPR024199">
    <property type="entry name" value="Uncharacterised_DsbB"/>
</dbReference>
<dbReference type="EMBL" id="CP021404">
    <property type="protein sequence ID" value="ATI42266.1"/>
    <property type="molecule type" value="Genomic_DNA"/>
</dbReference>
<reference evidence="6 7" key="1">
    <citation type="submission" date="2017-05" db="EMBL/GenBank/DDBJ databases">
        <title>Comparative genomic and metabolic analysis of manganese-oxidizing mechanisms in Celeribater manganoxidans DY25T: its adaption to the environment of polymetallic nodule.</title>
        <authorList>
            <person name="Wang X."/>
        </authorList>
    </citation>
    <scope>NUCLEOTIDE SEQUENCE [LARGE SCALE GENOMIC DNA]</scope>
    <source>
        <strain evidence="6 7">DY25</strain>
    </source>
</reference>
<dbReference type="Gene3D" id="1.20.1550.10">
    <property type="entry name" value="DsbB-like"/>
    <property type="match status" value="1"/>
</dbReference>
<dbReference type="Pfam" id="PF02600">
    <property type="entry name" value="DsbB"/>
    <property type="match status" value="1"/>
</dbReference>
<dbReference type="Proteomes" id="UP000219050">
    <property type="component" value="Chromosome"/>
</dbReference>
<keyword evidence="3 5" id="KW-1133">Transmembrane helix</keyword>
<proteinExistence type="predicted"/>
<dbReference type="GO" id="GO:0006457">
    <property type="term" value="P:protein folding"/>
    <property type="evidence" value="ECO:0007669"/>
    <property type="project" value="InterPro"/>
</dbReference>
<dbReference type="KEGG" id="cmag:CBW24_09750"/>
<evidence type="ECO:0000313" key="7">
    <source>
        <dbReference type="Proteomes" id="UP000219050"/>
    </source>
</evidence>
<protein>
    <submittedName>
        <fullName evidence="6">Disulfide bond formation protein B</fullName>
    </submittedName>
</protein>
<dbReference type="SUPFAM" id="SSF158442">
    <property type="entry name" value="DsbB-like"/>
    <property type="match status" value="1"/>
</dbReference>
<dbReference type="OrthoDB" id="9808637at2"/>
<sequence length="159" mass="16792">MTRQFSVLIAAAGSALLLAGAWTFQAMGYLPCAMCYWQRWPHMAAVVIGIAALLIGVRSGAGRALAWLGALAAAITSGIGMFHAGVEKKWWPGPSSCTGSGQDLGTLSGADLLATDSAPRLIMCDQVSWEMWGLSMAGWNALFSLILVGIWVYAATRRA</sequence>
<evidence type="ECO:0000256" key="4">
    <source>
        <dbReference type="ARBA" id="ARBA00023136"/>
    </source>
</evidence>
<dbReference type="InterPro" id="IPR023380">
    <property type="entry name" value="DsbB-like_sf"/>
</dbReference>
<keyword evidence="4 5" id="KW-0472">Membrane</keyword>
<dbReference type="RefSeq" id="WP_097373469.1">
    <property type="nucleotide sequence ID" value="NZ_CP021404.1"/>
</dbReference>
<gene>
    <name evidence="6" type="ORF">CBW24_09750</name>
</gene>
<evidence type="ECO:0000313" key="6">
    <source>
        <dbReference type="EMBL" id="ATI42266.1"/>
    </source>
</evidence>
<dbReference type="InterPro" id="IPR003752">
    <property type="entry name" value="DiS_bond_form_DsbB/BdbC"/>
</dbReference>
<organism evidence="6 7">
    <name type="scientific">Pacificitalea manganoxidans</name>
    <dbReference type="NCBI Taxonomy" id="1411902"/>
    <lineage>
        <taxon>Bacteria</taxon>
        <taxon>Pseudomonadati</taxon>
        <taxon>Pseudomonadota</taxon>
        <taxon>Alphaproteobacteria</taxon>
        <taxon>Rhodobacterales</taxon>
        <taxon>Paracoccaceae</taxon>
        <taxon>Pacificitalea</taxon>
    </lineage>
</organism>
<feature type="transmembrane region" description="Helical" evidence="5">
    <location>
        <begin position="64"/>
        <end position="86"/>
    </location>
</feature>
<feature type="transmembrane region" description="Helical" evidence="5">
    <location>
        <begin position="137"/>
        <end position="156"/>
    </location>
</feature>
<keyword evidence="2 5" id="KW-0812">Transmembrane</keyword>
<dbReference type="GO" id="GO:0016020">
    <property type="term" value="C:membrane"/>
    <property type="evidence" value="ECO:0007669"/>
    <property type="project" value="UniProtKB-SubCell"/>
</dbReference>
<keyword evidence="7" id="KW-1185">Reference proteome</keyword>
<evidence type="ECO:0000256" key="5">
    <source>
        <dbReference type="SAM" id="Phobius"/>
    </source>
</evidence>
<evidence type="ECO:0000256" key="2">
    <source>
        <dbReference type="ARBA" id="ARBA00022692"/>
    </source>
</evidence>
<accession>A0A291LZW7</accession>
<dbReference type="PIRSF" id="PIRSF033913">
    <property type="entry name" value="S-S_format_DsbB"/>
    <property type="match status" value="1"/>
</dbReference>
<dbReference type="GO" id="GO:0015035">
    <property type="term" value="F:protein-disulfide reductase activity"/>
    <property type="evidence" value="ECO:0007669"/>
    <property type="project" value="InterPro"/>
</dbReference>
<dbReference type="AlphaFoldDB" id="A0A291LZW7"/>